<dbReference type="AlphaFoldDB" id="A0A099EV26"/>
<protein>
    <submittedName>
        <fullName evidence="1">Uncharacterized protein</fullName>
    </submittedName>
</protein>
<proteinExistence type="predicted"/>
<gene>
    <name evidence="1" type="ORF">IT41_19135</name>
</gene>
<accession>A0A099EV26</accession>
<sequence>MAASFMPALTALLFALGCKLLVHAIKALLCGWIIRGPQVIAGHRKLFLAASNTVQAIHIAPLQALDLVARQGTFDSLAETAFVIGADRIGVLAQFVTRGLGRTDRCSRGMVACISLARTRQLLTGIHVVSVFTNSMCGGDLNR</sequence>
<reference evidence="1 2" key="1">
    <citation type="submission" date="2014-09" db="EMBL/GenBank/DDBJ databases">
        <authorList>
            <person name="McGinnis J.M."/>
            <person name="Wolfgang W.J."/>
        </authorList>
    </citation>
    <scope>NUCLEOTIDE SEQUENCE [LARGE SCALE GENOMIC DNA]</scope>
    <source>
        <strain evidence="1 2">JCM 14014</strain>
    </source>
</reference>
<organism evidence="1 2">
    <name type="scientific">Paracoccus halophilus</name>
    <dbReference type="NCBI Taxonomy" id="376733"/>
    <lineage>
        <taxon>Bacteria</taxon>
        <taxon>Pseudomonadati</taxon>
        <taxon>Pseudomonadota</taxon>
        <taxon>Alphaproteobacteria</taxon>
        <taxon>Rhodobacterales</taxon>
        <taxon>Paracoccaceae</taxon>
        <taxon>Paracoccus</taxon>
    </lineage>
</organism>
<evidence type="ECO:0000313" key="2">
    <source>
        <dbReference type="Proteomes" id="UP000029846"/>
    </source>
</evidence>
<dbReference type="EMBL" id="JRKN01000056">
    <property type="protein sequence ID" value="KGJ01842.1"/>
    <property type="molecule type" value="Genomic_DNA"/>
</dbReference>
<comment type="caution">
    <text evidence="1">The sequence shown here is derived from an EMBL/GenBank/DDBJ whole genome shotgun (WGS) entry which is preliminary data.</text>
</comment>
<name>A0A099EV26_9RHOB</name>
<dbReference type="Proteomes" id="UP000029846">
    <property type="component" value="Unassembled WGS sequence"/>
</dbReference>
<keyword evidence="2" id="KW-1185">Reference proteome</keyword>
<evidence type="ECO:0000313" key="1">
    <source>
        <dbReference type="EMBL" id="KGJ01842.1"/>
    </source>
</evidence>
<reference evidence="1 2" key="2">
    <citation type="submission" date="2014-10" db="EMBL/GenBank/DDBJ databases">
        <title>Paracoccus sanguinis sp. nov., isolated from clinical specimens of New York State patients.</title>
        <authorList>
            <person name="Mingle L.A."/>
            <person name="Cole J.A."/>
            <person name="Lapierre P."/>
            <person name="Musser K.A."/>
        </authorList>
    </citation>
    <scope>NUCLEOTIDE SEQUENCE [LARGE SCALE GENOMIC DNA]</scope>
    <source>
        <strain evidence="1 2">JCM 14014</strain>
    </source>
</reference>